<evidence type="ECO:0000313" key="2">
    <source>
        <dbReference type="Proteomes" id="UP001063166"/>
    </source>
</evidence>
<keyword evidence="2" id="KW-1185">Reference proteome</keyword>
<dbReference type="AlphaFoldDB" id="A0A9P3UIJ0"/>
<comment type="caution">
    <text evidence="1">The sequence shown here is derived from an EMBL/GenBank/DDBJ whole genome shotgun (WGS) entry which is preliminary data.</text>
</comment>
<proteinExistence type="predicted"/>
<name>A0A9P3UIJ0_LYOSH</name>
<protein>
    <submittedName>
        <fullName evidence="1">Uncharacterized protein</fullName>
    </submittedName>
</protein>
<evidence type="ECO:0000313" key="1">
    <source>
        <dbReference type="EMBL" id="GLB34272.1"/>
    </source>
</evidence>
<dbReference type="EMBL" id="BRPK01000001">
    <property type="protein sequence ID" value="GLB34272.1"/>
    <property type="molecule type" value="Genomic_DNA"/>
</dbReference>
<reference evidence="1" key="1">
    <citation type="submission" date="2022-07" db="EMBL/GenBank/DDBJ databases">
        <title>The genome of Lyophyllum shimeji provides insight into the initial evolution of ectomycorrhizal fungal genome.</title>
        <authorList>
            <person name="Kobayashi Y."/>
            <person name="Shibata T."/>
            <person name="Hirakawa H."/>
            <person name="Shigenobu S."/>
            <person name="Nishiyama T."/>
            <person name="Yamada A."/>
            <person name="Hasebe M."/>
            <person name="Kawaguchi M."/>
        </authorList>
    </citation>
    <scope>NUCLEOTIDE SEQUENCE</scope>
    <source>
        <strain evidence="1">AT787</strain>
    </source>
</reference>
<organism evidence="1 2">
    <name type="scientific">Lyophyllum shimeji</name>
    <name type="common">Hon-shimeji</name>
    <name type="synonym">Tricholoma shimeji</name>
    <dbReference type="NCBI Taxonomy" id="47721"/>
    <lineage>
        <taxon>Eukaryota</taxon>
        <taxon>Fungi</taxon>
        <taxon>Dikarya</taxon>
        <taxon>Basidiomycota</taxon>
        <taxon>Agaricomycotina</taxon>
        <taxon>Agaricomycetes</taxon>
        <taxon>Agaricomycetidae</taxon>
        <taxon>Agaricales</taxon>
        <taxon>Tricholomatineae</taxon>
        <taxon>Lyophyllaceae</taxon>
        <taxon>Lyophyllum</taxon>
    </lineage>
</organism>
<sequence length="109" mass="12510">MESGQLNSYRQASSSREHPNLIGEDLFRAFVDQMPLILDVETILNPLLDPGKTEAANASRAGQRFYVFLHYCSKPPHNDELLPPPEVMEKLKDIMAKGRFKEPRWFEGH</sequence>
<gene>
    <name evidence="1" type="ORF">LshimejAT787_0111560</name>
</gene>
<accession>A0A9P3UIJ0</accession>
<dbReference type="Proteomes" id="UP001063166">
    <property type="component" value="Unassembled WGS sequence"/>
</dbReference>